<proteinExistence type="predicted"/>
<dbReference type="InterPro" id="IPR016181">
    <property type="entry name" value="Acyl_CoA_acyltransferase"/>
</dbReference>
<dbReference type="GO" id="GO:0016747">
    <property type="term" value="F:acyltransferase activity, transferring groups other than amino-acyl groups"/>
    <property type="evidence" value="ECO:0007669"/>
    <property type="project" value="InterPro"/>
</dbReference>
<name>A0A951QDG9_9CYAN</name>
<evidence type="ECO:0000259" key="1">
    <source>
        <dbReference type="PROSITE" id="PS51186"/>
    </source>
</evidence>
<organism evidence="2 3">
    <name type="scientific">Drouetiella hepatica Uher 2000/2452</name>
    <dbReference type="NCBI Taxonomy" id="904376"/>
    <lineage>
        <taxon>Bacteria</taxon>
        <taxon>Bacillati</taxon>
        <taxon>Cyanobacteriota</taxon>
        <taxon>Cyanophyceae</taxon>
        <taxon>Oculatellales</taxon>
        <taxon>Oculatellaceae</taxon>
        <taxon>Drouetiella</taxon>
    </lineage>
</organism>
<gene>
    <name evidence="2" type="ORF">KME15_11760</name>
</gene>
<dbReference type="InterPro" id="IPR000182">
    <property type="entry name" value="GNAT_dom"/>
</dbReference>
<protein>
    <submittedName>
        <fullName evidence="2">GNAT family N-acetyltransferase</fullName>
    </submittedName>
</protein>
<evidence type="ECO:0000313" key="2">
    <source>
        <dbReference type="EMBL" id="MBW4659343.1"/>
    </source>
</evidence>
<dbReference type="Pfam" id="PF00583">
    <property type="entry name" value="Acetyltransf_1"/>
    <property type="match status" value="1"/>
</dbReference>
<dbReference type="AlphaFoldDB" id="A0A951QDG9"/>
<reference evidence="2" key="1">
    <citation type="submission" date="2021-05" db="EMBL/GenBank/DDBJ databases">
        <authorList>
            <person name="Pietrasiak N."/>
            <person name="Ward R."/>
            <person name="Stajich J.E."/>
            <person name="Kurbessoian T."/>
        </authorList>
    </citation>
    <scope>NUCLEOTIDE SEQUENCE</scope>
    <source>
        <strain evidence="2">UHER 2000/2452</strain>
    </source>
</reference>
<dbReference type="EMBL" id="JAHHHD010000011">
    <property type="protein sequence ID" value="MBW4659343.1"/>
    <property type="molecule type" value="Genomic_DNA"/>
</dbReference>
<dbReference type="PROSITE" id="PS51186">
    <property type="entry name" value="GNAT"/>
    <property type="match status" value="1"/>
</dbReference>
<accession>A0A951QDG9</accession>
<dbReference type="PANTHER" id="PTHR47443:SF3">
    <property type="entry name" value="GCN5-RELATED N-ACETYLTRANSFERASE 4, CHLOROPLASTIC"/>
    <property type="match status" value="1"/>
</dbReference>
<dbReference type="Gene3D" id="3.40.630.30">
    <property type="match status" value="1"/>
</dbReference>
<reference evidence="2" key="2">
    <citation type="journal article" date="2022" name="Microbiol. Resour. Announc.">
        <title>Metagenome Sequencing to Explore Phylogenomics of Terrestrial Cyanobacteria.</title>
        <authorList>
            <person name="Ward R.D."/>
            <person name="Stajich J.E."/>
            <person name="Johansen J.R."/>
            <person name="Huntemann M."/>
            <person name="Clum A."/>
            <person name="Foster B."/>
            <person name="Foster B."/>
            <person name="Roux S."/>
            <person name="Palaniappan K."/>
            <person name="Varghese N."/>
            <person name="Mukherjee S."/>
            <person name="Reddy T.B.K."/>
            <person name="Daum C."/>
            <person name="Copeland A."/>
            <person name="Chen I.A."/>
            <person name="Ivanova N.N."/>
            <person name="Kyrpides N.C."/>
            <person name="Shapiro N."/>
            <person name="Eloe-Fadrosh E.A."/>
            <person name="Pietrasiak N."/>
        </authorList>
    </citation>
    <scope>NUCLEOTIDE SEQUENCE</scope>
    <source>
        <strain evidence="2">UHER 2000/2452</strain>
    </source>
</reference>
<dbReference type="CDD" id="cd04301">
    <property type="entry name" value="NAT_SF"/>
    <property type="match status" value="1"/>
</dbReference>
<dbReference type="Proteomes" id="UP000757435">
    <property type="component" value="Unassembled WGS sequence"/>
</dbReference>
<dbReference type="SUPFAM" id="SSF55729">
    <property type="entry name" value="Acyl-CoA N-acyltransferases (Nat)"/>
    <property type="match status" value="1"/>
</dbReference>
<evidence type="ECO:0000313" key="3">
    <source>
        <dbReference type="Proteomes" id="UP000757435"/>
    </source>
</evidence>
<feature type="domain" description="N-acetyltransferase" evidence="1">
    <location>
        <begin position="101"/>
        <end position="254"/>
    </location>
</feature>
<comment type="caution">
    <text evidence="2">The sequence shown here is derived from an EMBL/GenBank/DDBJ whole genome shotgun (WGS) entry which is preliminary data.</text>
</comment>
<sequence>MSTLPTDAFSKDAFSKDVLTKNGLSEALSSLEGVDYSAIDLSLLVRTVRKQDLGSLADILTSSFHSQNGSMGWLYPLLRAGIYEDLRTRSQTRTKHYACLVAARRMSSSELDQEAQARRSLQLNPSLHPAFTSTPAFAPTVLSVGSDRPIGTIEISSKNPPPWQSPHTRYLYLSNLAVHSNYRRQGAAQQLLQTCDRVALGWGFQDLYLHVLESNHAARRLYLRSGYRVLRAEASLSSWMLGRPRQLFMHKSLSTNSAS</sequence>
<dbReference type="PANTHER" id="PTHR47443">
    <property type="entry name" value="ACYL-COA N-ACYLTRANSFERASES (NAT) SUPERFAMILY PROTEIN"/>
    <property type="match status" value="1"/>
</dbReference>